<dbReference type="AlphaFoldDB" id="A0A9W9WL36"/>
<dbReference type="Proteomes" id="UP001148312">
    <property type="component" value="Unassembled WGS sequence"/>
</dbReference>
<evidence type="ECO:0000313" key="2">
    <source>
        <dbReference type="EMBL" id="KAJ5469392.1"/>
    </source>
</evidence>
<dbReference type="GeneID" id="81628855"/>
<comment type="caution">
    <text evidence="2">The sequence shown here is derived from an EMBL/GenBank/DDBJ whole genome shotgun (WGS) entry which is preliminary data.</text>
</comment>
<keyword evidence="1" id="KW-0732">Signal</keyword>
<organism evidence="2 3">
    <name type="scientific">Penicillium diatomitis</name>
    <dbReference type="NCBI Taxonomy" id="2819901"/>
    <lineage>
        <taxon>Eukaryota</taxon>
        <taxon>Fungi</taxon>
        <taxon>Dikarya</taxon>
        <taxon>Ascomycota</taxon>
        <taxon>Pezizomycotina</taxon>
        <taxon>Eurotiomycetes</taxon>
        <taxon>Eurotiomycetidae</taxon>
        <taxon>Eurotiales</taxon>
        <taxon>Aspergillaceae</taxon>
        <taxon>Penicillium</taxon>
    </lineage>
</organism>
<sequence>MHILKRTTNPSPAIPTLSSSLSLTLTFLLALLAPTLATSPTDWWYFDAWDGLSCGDMPQNGHLFFTADGSGTEICISLNSGQRAYSYAASFGRDETVVHGFLNEHCEGPSKVLMNNTCTNPDVEIPFARSWRVVVGG</sequence>
<reference evidence="2" key="2">
    <citation type="journal article" date="2023" name="IMA Fungus">
        <title>Comparative genomic study of the Penicillium genus elucidates a diverse pangenome and 15 lateral gene transfer events.</title>
        <authorList>
            <person name="Petersen C."/>
            <person name="Sorensen T."/>
            <person name="Nielsen M.R."/>
            <person name="Sondergaard T.E."/>
            <person name="Sorensen J.L."/>
            <person name="Fitzpatrick D.A."/>
            <person name="Frisvad J.C."/>
            <person name="Nielsen K.L."/>
        </authorList>
    </citation>
    <scope>NUCLEOTIDE SEQUENCE</scope>
    <source>
        <strain evidence="2">IBT 30728</strain>
    </source>
</reference>
<gene>
    <name evidence="2" type="ORF">N7539_009010</name>
</gene>
<dbReference type="RefSeq" id="XP_056785982.1">
    <property type="nucleotide sequence ID" value="XM_056938605.1"/>
</dbReference>
<keyword evidence="3" id="KW-1185">Reference proteome</keyword>
<feature type="chain" id="PRO_5040799343" evidence="1">
    <location>
        <begin position="38"/>
        <end position="137"/>
    </location>
</feature>
<dbReference type="EMBL" id="JAPWDQ010000015">
    <property type="protein sequence ID" value="KAJ5469392.1"/>
    <property type="molecule type" value="Genomic_DNA"/>
</dbReference>
<evidence type="ECO:0000313" key="3">
    <source>
        <dbReference type="Proteomes" id="UP001148312"/>
    </source>
</evidence>
<reference evidence="2" key="1">
    <citation type="submission" date="2022-12" db="EMBL/GenBank/DDBJ databases">
        <authorList>
            <person name="Petersen C."/>
        </authorList>
    </citation>
    <scope>NUCLEOTIDE SEQUENCE</scope>
    <source>
        <strain evidence="2">IBT 30728</strain>
    </source>
</reference>
<protein>
    <submittedName>
        <fullName evidence="2">Uncharacterized protein</fullName>
    </submittedName>
</protein>
<name>A0A9W9WL36_9EURO</name>
<feature type="signal peptide" evidence="1">
    <location>
        <begin position="1"/>
        <end position="37"/>
    </location>
</feature>
<proteinExistence type="predicted"/>
<evidence type="ECO:0000256" key="1">
    <source>
        <dbReference type="SAM" id="SignalP"/>
    </source>
</evidence>
<accession>A0A9W9WL36</accession>